<feature type="region of interest" description="Disordered" evidence="5">
    <location>
        <begin position="429"/>
        <end position="506"/>
    </location>
</feature>
<feature type="compositionally biased region" description="Basic and acidic residues" evidence="5">
    <location>
        <begin position="494"/>
        <end position="506"/>
    </location>
</feature>
<evidence type="ECO:0008006" key="10">
    <source>
        <dbReference type="Google" id="ProtNLM"/>
    </source>
</evidence>
<dbReference type="InterPro" id="IPR042067">
    <property type="entry name" value="Sip3_PH"/>
</dbReference>
<dbReference type="InterPro" id="IPR027267">
    <property type="entry name" value="AH/BAR_dom_sf"/>
</dbReference>
<keyword evidence="2" id="KW-0812">Transmembrane</keyword>
<dbReference type="Pfam" id="PF00169">
    <property type="entry name" value="PH"/>
    <property type="match status" value="1"/>
</dbReference>
<evidence type="ECO:0000313" key="9">
    <source>
        <dbReference type="Proteomes" id="UP001150879"/>
    </source>
</evidence>
<dbReference type="Proteomes" id="UP001150879">
    <property type="component" value="Unassembled WGS sequence"/>
</dbReference>
<comment type="caution">
    <text evidence="8">The sequence shown here is derived from an EMBL/GenBank/DDBJ whole genome shotgun (WGS) entry which is preliminary data.</text>
</comment>
<sequence>MSTQTPTPLPQVGKLVSVVPVGLKEAALDSPTFRATTLHFSDQIDFIEKWLDGYAKAATKVSCELATIESVVNNFLSYSTHPLVVSEAVVDHDYTLLAMRRCGEGSKDLWGGLVKTTRKMESLISEPIRDFINEDLRHFKEIRRNLENTQKSYDYLQARYASQSKSKEASALREEAFQLHEAHKAYLKAAMDYSVQGPQVRNALDRLLVKVSCDQWREFREFHNYNSGSYMKWSHEMDRIKGWLHEMEGSEKSSKRELLSTRKHIEEAAEIAARPSRELEDYNISTVPYLGSRPISTLNVCKEMRPEKQGWLYLRTLSGKPTRTVWVKRWAFLKNGIFGCLVQGSRTGGVEESERIGVLLCSVRPAFQEERRFCFQVKTKNNTILLQADNQKELMEWIGAFEAAKQKALENPASTDLSVSGKVTVQDPAFSISQPPAPEFAADPADSLTPNAHDEPGGGDRSMTLPVPDRDGNTMRNSTDIGSGRRPTGLDSEGSAREHAREHTSRLIQKLDLHRKSNNAAPLSPSIPGPAGGIASLISASHNIIPYNTTASPNANDDNGKRGRCLSNVDEPGSSLAPGTLANPPAPTSMSKAAVAVSNERGIGLGVSDSTGGMPSGMMANLWGSSNWGFMNGLRREQHQIDGASDETPGGRSSSNLSDTSTHTIAAQPDAAGALGAPRQQSGPRHRQTVSLDGDDVKLTQVALGIGHEYPSYYPQQLRIQDAQFRLLFPDVKRSEALLLVFRATWSPNDQQEFPGRAYVTARNIYFYSHHFGLVLTTGVSLERIKEVTAAPGRDCDFLFLHTIPPLGSDTPGRITIKTFLEPLRILQKRLNFLIQGSIAVEQLSLESLIKALIKMDTGSPARNSSADSWEDLSSGLADIKQEGARATDLGLEKDIRFPIYVDKDLELDGGRTGRGRDTAKFRLPTQPVEYVPQGDLVLATEKILDISSKALFHILFGDKSAVWQLLLHERQAREIKQGPWASTESRHLRRDFHYKIDVTDILGNTHENAISDYQIIDVLNDHLCYVITDKKTPWHLPFRRSFRLVSKVVITFQAKSKSKLAVYTKVEWLWSPYGLKNVIDKKASDDLEQDSLDLVDLVSDQVRRLGAHSRTKKAITIFGHVGRQSQVSQFSGAGSNLKLNTRKPRKQRAMHELLLETFLSFLETSVSFLMMWAFDIVRWSWKTVSAHKIILVMLATSGILNGYYSSRDSWDWWHERHAGNFMARLGVQPSLVMSKAIYMRDIEDAVANSTIWAGTGNASDCFATFHEQTMRYSEMPLSLSTSSPRDALTKSAIRRFQQTRERLGMYRHNLLVALRIVNSIEKEVIQTEWERWLREETRRCRQVEVLLHGRATQDDDSQTGGTAKAERVFAEHADNVKQWYEEYCSSCRMEQELVIFNDHGDLIP</sequence>
<dbReference type="InterPro" id="IPR011993">
    <property type="entry name" value="PH-like_dom_sf"/>
</dbReference>
<dbReference type="CDD" id="cd07609">
    <property type="entry name" value="BAR_SIP3_fungi"/>
    <property type="match status" value="1"/>
</dbReference>
<dbReference type="FunFam" id="1.20.1270.60:FF:000079">
    <property type="entry name" value="Transcription factor SipA3"/>
    <property type="match status" value="1"/>
</dbReference>
<keyword evidence="3" id="KW-1133">Transmembrane helix</keyword>
<keyword evidence="9" id="KW-1185">Reference proteome</keyword>
<feature type="domain" description="VASt" evidence="7">
    <location>
        <begin position="934"/>
        <end position="1107"/>
    </location>
</feature>
<dbReference type="SUPFAM" id="SSF103657">
    <property type="entry name" value="BAR/IMD domain-like"/>
    <property type="match status" value="1"/>
</dbReference>
<feature type="compositionally biased region" description="Polar residues" evidence="5">
    <location>
        <begin position="651"/>
        <end position="661"/>
    </location>
</feature>
<dbReference type="InterPro" id="IPR001849">
    <property type="entry name" value="PH_domain"/>
</dbReference>
<protein>
    <recommendedName>
        <fullName evidence="10">Transcription factor SipA3</fullName>
    </recommendedName>
</protein>
<dbReference type="InterPro" id="IPR004148">
    <property type="entry name" value="BAR_dom"/>
</dbReference>
<reference evidence="8" key="1">
    <citation type="submission" date="2022-11" db="EMBL/GenBank/DDBJ databases">
        <authorList>
            <person name="Petersen C."/>
        </authorList>
    </citation>
    <scope>NUCLEOTIDE SEQUENCE</scope>
    <source>
        <strain evidence="8">IBT 16849</strain>
    </source>
</reference>
<dbReference type="InterPro" id="IPR039463">
    <property type="entry name" value="Sip3/Lam1_BAR"/>
</dbReference>
<gene>
    <name evidence="8" type="ORF">N7472_010040</name>
</gene>
<evidence type="ECO:0000259" key="6">
    <source>
        <dbReference type="PROSITE" id="PS50003"/>
    </source>
</evidence>
<evidence type="ECO:0000313" key="8">
    <source>
        <dbReference type="EMBL" id="KAJ5185200.1"/>
    </source>
</evidence>
<reference evidence="8" key="2">
    <citation type="journal article" date="2023" name="IMA Fungus">
        <title>Comparative genomic study of the Penicillium genus elucidates a diverse pangenome and 15 lateral gene transfer events.</title>
        <authorList>
            <person name="Petersen C."/>
            <person name="Sorensen T."/>
            <person name="Nielsen M.R."/>
            <person name="Sondergaard T.E."/>
            <person name="Sorensen J.L."/>
            <person name="Fitzpatrick D.A."/>
            <person name="Frisvad J.C."/>
            <person name="Nielsen K.L."/>
        </authorList>
    </citation>
    <scope>NUCLEOTIDE SEQUENCE</scope>
    <source>
        <strain evidence="8">IBT 16849</strain>
    </source>
</reference>
<dbReference type="Pfam" id="PF16016">
    <property type="entry name" value="VASt"/>
    <property type="match status" value="1"/>
</dbReference>
<keyword evidence="4" id="KW-0472">Membrane</keyword>
<feature type="region of interest" description="Disordered" evidence="5">
    <location>
        <begin position="642"/>
        <end position="661"/>
    </location>
</feature>
<dbReference type="GO" id="GO:0016020">
    <property type="term" value="C:membrane"/>
    <property type="evidence" value="ECO:0007669"/>
    <property type="project" value="UniProtKB-SubCell"/>
</dbReference>
<feature type="region of interest" description="Disordered" evidence="5">
    <location>
        <begin position="549"/>
        <end position="588"/>
    </location>
</feature>
<dbReference type="PANTHER" id="PTHR14248">
    <property type="entry name" value="CYCLIN Y, ISOFORM A"/>
    <property type="match status" value="1"/>
</dbReference>
<dbReference type="InterPro" id="IPR031968">
    <property type="entry name" value="VASt"/>
</dbReference>
<name>A0A9W9M120_9EURO</name>
<dbReference type="Gene3D" id="2.30.29.30">
    <property type="entry name" value="Pleckstrin-homology domain (PH domain)/Phosphotyrosine-binding domain (PTB)"/>
    <property type="match status" value="1"/>
</dbReference>
<accession>A0A9W9M120</accession>
<feature type="domain" description="PH" evidence="6">
    <location>
        <begin position="305"/>
        <end position="406"/>
    </location>
</feature>
<organism evidence="8 9">
    <name type="scientific">Penicillium cf. griseofulvum</name>
    <dbReference type="NCBI Taxonomy" id="2972120"/>
    <lineage>
        <taxon>Eukaryota</taxon>
        <taxon>Fungi</taxon>
        <taxon>Dikarya</taxon>
        <taxon>Ascomycota</taxon>
        <taxon>Pezizomycotina</taxon>
        <taxon>Eurotiomycetes</taxon>
        <taxon>Eurotiomycetidae</taxon>
        <taxon>Eurotiales</taxon>
        <taxon>Aspergillaceae</taxon>
        <taxon>Penicillium</taxon>
    </lineage>
</organism>
<dbReference type="GO" id="GO:0005737">
    <property type="term" value="C:cytoplasm"/>
    <property type="evidence" value="ECO:0007669"/>
    <property type="project" value="InterPro"/>
</dbReference>
<dbReference type="EMBL" id="JAPQKP010000006">
    <property type="protein sequence ID" value="KAJ5185200.1"/>
    <property type="molecule type" value="Genomic_DNA"/>
</dbReference>
<dbReference type="SUPFAM" id="SSF50729">
    <property type="entry name" value="PH domain-like"/>
    <property type="match status" value="1"/>
</dbReference>
<dbReference type="CDD" id="cd13280">
    <property type="entry name" value="PH_SIP3"/>
    <property type="match status" value="1"/>
</dbReference>
<evidence type="ECO:0000256" key="5">
    <source>
        <dbReference type="SAM" id="MobiDB-lite"/>
    </source>
</evidence>
<evidence type="ECO:0000256" key="3">
    <source>
        <dbReference type="ARBA" id="ARBA00022989"/>
    </source>
</evidence>
<dbReference type="PROSITE" id="PS51778">
    <property type="entry name" value="VAST"/>
    <property type="match status" value="1"/>
</dbReference>
<evidence type="ECO:0000259" key="7">
    <source>
        <dbReference type="PROSITE" id="PS51778"/>
    </source>
</evidence>
<dbReference type="FunFam" id="2.30.29.30:FF:000349">
    <property type="entry name" value="Transcription factor SipA3"/>
    <property type="match status" value="1"/>
</dbReference>
<dbReference type="Pfam" id="PF16746">
    <property type="entry name" value="BAR_3"/>
    <property type="match status" value="1"/>
</dbReference>
<feature type="region of interest" description="Disordered" evidence="5">
    <location>
        <begin position="670"/>
        <end position="692"/>
    </location>
</feature>
<evidence type="ECO:0000256" key="1">
    <source>
        <dbReference type="ARBA" id="ARBA00004370"/>
    </source>
</evidence>
<evidence type="ECO:0000256" key="2">
    <source>
        <dbReference type="ARBA" id="ARBA00022692"/>
    </source>
</evidence>
<dbReference type="OrthoDB" id="10070851at2759"/>
<comment type="subcellular location">
    <subcellularLocation>
        <location evidence="1">Membrane</location>
    </subcellularLocation>
</comment>
<dbReference type="SMART" id="SM00233">
    <property type="entry name" value="PH"/>
    <property type="match status" value="1"/>
</dbReference>
<proteinExistence type="predicted"/>
<evidence type="ECO:0000256" key="4">
    <source>
        <dbReference type="ARBA" id="ARBA00023136"/>
    </source>
</evidence>
<dbReference type="PROSITE" id="PS50003">
    <property type="entry name" value="PH_DOMAIN"/>
    <property type="match status" value="1"/>
</dbReference>
<dbReference type="Gene3D" id="1.20.1270.60">
    <property type="entry name" value="Arfaptin homology (AH) domain/BAR domain"/>
    <property type="match status" value="1"/>
</dbReference>